<organism evidence="3 4">
    <name type="scientific">Corynebacterium pilosum</name>
    <dbReference type="NCBI Taxonomy" id="35756"/>
    <lineage>
        <taxon>Bacteria</taxon>
        <taxon>Bacillati</taxon>
        <taxon>Actinomycetota</taxon>
        <taxon>Actinomycetes</taxon>
        <taxon>Mycobacteriales</taxon>
        <taxon>Corynebacteriaceae</taxon>
        <taxon>Corynebacterium</taxon>
    </lineage>
</organism>
<accession>A0A376CLW0</accession>
<dbReference type="Proteomes" id="UP000254467">
    <property type="component" value="Unassembled WGS sequence"/>
</dbReference>
<evidence type="ECO:0000313" key="4">
    <source>
        <dbReference type="Proteomes" id="UP000254467"/>
    </source>
</evidence>
<dbReference type="SMART" id="SM00422">
    <property type="entry name" value="HTH_MERR"/>
    <property type="match status" value="1"/>
</dbReference>
<dbReference type="InterPro" id="IPR047057">
    <property type="entry name" value="MerR_fam"/>
</dbReference>
<dbReference type="EMBL" id="UFXQ01000001">
    <property type="protein sequence ID" value="STC69414.1"/>
    <property type="molecule type" value="Genomic_DNA"/>
</dbReference>
<keyword evidence="1" id="KW-0238">DNA-binding</keyword>
<dbReference type="STRING" id="35756.GCA_001044155_01066"/>
<dbReference type="SUPFAM" id="SSF46955">
    <property type="entry name" value="Putative DNA-binding domain"/>
    <property type="match status" value="1"/>
</dbReference>
<dbReference type="InterPro" id="IPR009061">
    <property type="entry name" value="DNA-bd_dom_put_sf"/>
</dbReference>
<dbReference type="PANTHER" id="PTHR30204:SF98">
    <property type="entry name" value="HTH-TYPE TRANSCRIPTIONAL REGULATOR ADHR"/>
    <property type="match status" value="1"/>
</dbReference>
<evidence type="ECO:0000259" key="2">
    <source>
        <dbReference type="PROSITE" id="PS50937"/>
    </source>
</evidence>
<proteinExistence type="predicted"/>
<dbReference type="CDD" id="cd04780">
    <property type="entry name" value="HTH_MerR-like_sg5"/>
    <property type="match status" value="1"/>
</dbReference>
<dbReference type="Gene3D" id="1.10.1660.10">
    <property type="match status" value="1"/>
</dbReference>
<dbReference type="PRINTS" id="PR00040">
    <property type="entry name" value="HTHMERR"/>
</dbReference>
<dbReference type="RefSeq" id="WP_018581261.1">
    <property type="nucleotide sequence ID" value="NZ_LDYD01000006.1"/>
</dbReference>
<gene>
    <name evidence="3" type="ORF">NCTC11862_01206</name>
</gene>
<evidence type="ECO:0000256" key="1">
    <source>
        <dbReference type="ARBA" id="ARBA00023125"/>
    </source>
</evidence>
<protein>
    <submittedName>
        <fullName evidence="3">MerR family transcriptional regulator</fullName>
    </submittedName>
</protein>
<sequence length="209" mass="22513">MRMANLSELSGIGVSTIKFYLREGLLHPGVRTQANQARYDNGHLARLQLIRALSDVGRLSLAEIGKVLRVFDQGGSPIQGLATLRENSTAECGREESERQASISLDSLCERLGWNVSKSSPAYRAAVHSLGALAMVDGELPEDTQLEAFAQAAETVVDNDNASRRSVCSDTADVETGDCDYHRLLVGAMRRDQLLAALALLATESKLAG</sequence>
<dbReference type="GO" id="GO:0003677">
    <property type="term" value="F:DNA binding"/>
    <property type="evidence" value="ECO:0007669"/>
    <property type="project" value="UniProtKB-KW"/>
</dbReference>
<dbReference type="PANTHER" id="PTHR30204">
    <property type="entry name" value="REDOX-CYCLING DRUG-SENSING TRANSCRIPTIONAL ACTIVATOR SOXR"/>
    <property type="match status" value="1"/>
</dbReference>
<dbReference type="OrthoDB" id="5242095at2"/>
<reference evidence="3 4" key="1">
    <citation type="submission" date="2018-06" db="EMBL/GenBank/DDBJ databases">
        <authorList>
            <consortium name="Pathogen Informatics"/>
            <person name="Doyle S."/>
        </authorList>
    </citation>
    <scope>NUCLEOTIDE SEQUENCE [LARGE SCALE GENOMIC DNA]</scope>
    <source>
        <strain evidence="3 4">NCTC11862</strain>
    </source>
</reference>
<dbReference type="Pfam" id="PF13411">
    <property type="entry name" value="MerR_1"/>
    <property type="match status" value="1"/>
</dbReference>
<evidence type="ECO:0000313" key="3">
    <source>
        <dbReference type="EMBL" id="STC69414.1"/>
    </source>
</evidence>
<dbReference type="InterPro" id="IPR000551">
    <property type="entry name" value="MerR-type_HTH_dom"/>
</dbReference>
<keyword evidence="4" id="KW-1185">Reference proteome</keyword>
<dbReference type="AlphaFoldDB" id="A0A376CLW0"/>
<name>A0A376CLW0_9CORY</name>
<dbReference type="GO" id="GO:0003700">
    <property type="term" value="F:DNA-binding transcription factor activity"/>
    <property type="evidence" value="ECO:0007669"/>
    <property type="project" value="InterPro"/>
</dbReference>
<feature type="domain" description="HTH merR-type" evidence="2">
    <location>
        <begin position="1"/>
        <end position="70"/>
    </location>
</feature>
<dbReference type="PROSITE" id="PS50937">
    <property type="entry name" value="HTH_MERR_2"/>
    <property type="match status" value="1"/>
</dbReference>